<evidence type="ECO:0000256" key="1">
    <source>
        <dbReference type="ARBA" id="ARBA00006801"/>
    </source>
</evidence>
<sequence length="556" mass="61766">MEAGKATDASTEFLQWLDLNAHVDVQKELVPRLGRLGGRSCARVALQALGHLQDGRLRECSHLGHILAGVAWEKLHIGFWKDVDVAWRDAYTLGKVLAAVPFLHGLEDFKRRGSWCPSQCSRVEVSSEANGREGAMHPTDLQQRRDAHASTPNAPSQDSFRQVGDCPHYEQVPKRRKLAASGVENVGQSCNQEVSLGNNDPSLVDEDGSEVGSRMGHGPLKASGNSYAVEDATKEATDLLRELDMGAIMGGPMFRLPLDSAINAVQRFLSQHQPPMKMGNLTFEDSFLEQKVVPLPPRSLNEVSTSSLDAKDLPSLECFLESYMAPGGKSKPVVLTGCMEGWPALKKWCDAEYLISVAGHRTVPIEEGRHYLSDKWSQRLMTLSEFVEKYMHPSARIAWGTEGEAGDCADTRGYLAQHPLFDQIPALLHDIRTPEYCMLGKGEMQSVNAWFGPPETITPLHYDAHHNLLGQVVGRKYVRLYAPELSSCLAPRTEELTMNSSQVDLDCPDALDSPEFKAAPFVDCVLEPGQMLYIPPRWWHYVKSLSISFSVSFWWQ</sequence>
<keyword evidence="5" id="KW-1185">Reference proteome</keyword>
<comment type="similarity">
    <text evidence="1">Belongs to the JARID1 histone demethylase family.</text>
</comment>
<dbReference type="InterPro" id="IPR041667">
    <property type="entry name" value="Cupin_8"/>
</dbReference>
<reference evidence="4" key="1">
    <citation type="submission" date="2020-12" db="EMBL/GenBank/DDBJ databases">
        <authorList>
            <person name="Iha C."/>
        </authorList>
    </citation>
    <scope>NUCLEOTIDE SEQUENCE</scope>
</reference>
<dbReference type="Proteomes" id="UP000708148">
    <property type="component" value="Unassembled WGS sequence"/>
</dbReference>
<dbReference type="InterPro" id="IPR003347">
    <property type="entry name" value="JmjC_dom"/>
</dbReference>
<dbReference type="PROSITE" id="PS51184">
    <property type="entry name" value="JMJC"/>
    <property type="match status" value="1"/>
</dbReference>
<dbReference type="SMART" id="SM00558">
    <property type="entry name" value="JmjC"/>
    <property type="match status" value="1"/>
</dbReference>
<dbReference type="SUPFAM" id="SSF51197">
    <property type="entry name" value="Clavaminate synthase-like"/>
    <property type="match status" value="1"/>
</dbReference>
<dbReference type="AlphaFoldDB" id="A0A8S1JB47"/>
<evidence type="ECO:0000313" key="4">
    <source>
        <dbReference type="EMBL" id="CAD7702672.1"/>
    </source>
</evidence>
<dbReference type="Gene3D" id="2.60.120.650">
    <property type="entry name" value="Cupin"/>
    <property type="match status" value="1"/>
</dbReference>
<organism evidence="4 5">
    <name type="scientific">Ostreobium quekettii</name>
    <dbReference type="NCBI Taxonomy" id="121088"/>
    <lineage>
        <taxon>Eukaryota</taxon>
        <taxon>Viridiplantae</taxon>
        <taxon>Chlorophyta</taxon>
        <taxon>core chlorophytes</taxon>
        <taxon>Ulvophyceae</taxon>
        <taxon>TCBD clade</taxon>
        <taxon>Bryopsidales</taxon>
        <taxon>Ostreobineae</taxon>
        <taxon>Ostreobiaceae</taxon>
        <taxon>Ostreobium</taxon>
    </lineage>
</organism>
<name>A0A8S1JB47_9CHLO</name>
<comment type="caution">
    <text evidence="4">The sequence shown here is derived from an EMBL/GenBank/DDBJ whole genome shotgun (WGS) entry which is preliminary data.</text>
</comment>
<feature type="domain" description="JmjC" evidence="3">
    <location>
        <begin position="386"/>
        <end position="556"/>
    </location>
</feature>
<dbReference type="EMBL" id="CAJHUC010001908">
    <property type="protein sequence ID" value="CAD7702672.1"/>
    <property type="molecule type" value="Genomic_DNA"/>
</dbReference>
<protein>
    <recommendedName>
        <fullName evidence="3">JmjC domain-containing protein</fullName>
    </recommendedName>
</protein>
<gene>
    <name evidence="4" type="ORF">OSTQU699_LOCUS8029</name>
</gene>
<dbReference type="OrthoDB" id="47172at2759"/>
<accession>A0A8S1JB47</accession>
<feature type="region of interest" description="Disordered" evidence="2">
    <location>
        <begin position="126"/>
        <end position="165"/>
    </location>
</feature>
<feature type="compositionally biased region" description="Polar residues" evidence="2">
    <location>
        <begin position="150"/>
        <end position="160"/>
    </location>
</feature>
<dbReference type="PANTHER" id="PTHR12461:SF105">
    <property type="entry name" value="HYPOXIA-INDUCIBLE FACTOR 1-ALPHA INHIBITOR"/>
    <property type="match status" value="1"/>
</dbReference>
<evidence type="ECO:0000259" key="3">
    <source>
        <dbReference type="PROSITE" id="PS51184"/>
    </source>
</evidence>
<proteinExistence type="inferred from homology"/>
<dbReference type="PANTHER" id="PTHR12461">
    <property type="entry name" value="HYPOXIA-INDUCIBLE FACTOR 1 ALPHA INHIBITOR-RELATED"/>
    <property type="match status" value="1"/>
</dbReference>
<dbReference type="Pfam" id="PF13621">
    <property type="entry name" value="Cupin_8"/>
    <property type="match status" value="1"/>
</dbReference>
<evidence type="ECO:0000313" key="5">
    <source>
        <dbReference type="Proteomes" id="UP000708148"/>
    </source>
</evidence>
<evidence type="ECO:0000256" key="2">
    <source>
        <dbReference type="SAM" id="MobiDB-lite"/>
    </source>
</evidence>